<comment type="caution">
    <text evidence="2">The sequence shown here is derived from an EMBL/GenBank/DDBJ whole genome shotgun (WGS) entry which is preliminary data.</text>
</comment>
<name>A0A7W5TSR2_9MICC</name>
<organism evidence="2 3">
    <name type="scientific">Garicola koreensis</name>
    <dbReference type="NCBI Taxonomy" id="1262554"/>
    <lineage>
        <taxon>Bacteria</taxon>
        <taxon>Bacillati</taxon>
        <taxon>Actinomycetota</taxon>
        <taxon>Actinomycetes</taxon>
        <taxon>Micrococcales</taxon>
        <taxon>Micrococcaceae</taxon>
        <taxon>Garicola</taxon>
    </lineage>
</organism>
<feature type="transmembrane region" description="Helical" evidence="1">
    <location>
        <begin position="21"/>
        <end position="41"/>
    </location>
</feature>
<keyword evidence="3" id="KW-1185">Reference proteome</keyword>
<sequence>MSQMDPWSTGTPGYRTALLTGMGSTLLGILVVIAAAFVGSAETASTLGTLGLVLLGIGAVSHVVGIGLRKRQAAQIIRERKSTG</sequence>
<keyword evidence="1" id="KW-1133">Transmembrane helix</keyword>
<feature type="transmembrane region" description="Helical" evidence="1">
    <location>
        <begin position="47"/>
        <end position="68"/>
    </location>
</feature>
<keyword evidence="1" id="KW-0472">Membrane</keyword>
<accession>A0A7W5TSR2</accession>
<gene>
    <name evidence="2" type="ORF">FHX47_002106</name>
</gene>
<protein>
    <submittedName>
        <fullName evidence="2">Uncharacterized protein</fullName>
    </submittedName>
</protein>
<evidence type="ECO:0000313" key="2">
    <source>
        <dbReference type="EMBL" id="MBB3668470.1"/>
    </source>
</evidence>
<dbReference type="EMBL" id="JACIBT010000021">
    <property type="protein sequence ID" value="MBB3668470.1"/>
    <property type="molecule type" value="Genomic_DNA"/>
</dbReference>
<evidence type="ECO:0000313" key="3">
    <source>
        <dbReference type="Proteomes" id="UP000547528"/>
    </source>
</evidence>
<dbReference type="AlphaFoldDB" id="A0A7W5TSR2"/>
<dbReference type="RefSeq" id="WP_183358851.1">
    <property type="nucleotide sequence ID" value="NZ_BAABKR010000016.1"/>
</dbReference>
<keyword evidence="1" id="KW-0812">Transmembrane</keyword>
<proteinExistence type="predicted"/>
<evidence type="ECO:0000256" key="1">
    <source>
        <dbReference type="SAM" id="Phobius"/>
    </source>
</evidence>
<dbReference type="Proteomes" id="UP000547528">
    <property type="component" value="Unassembled WGS sequence"/>
</dbReference>
<reference evidence="2 3" key="1">
    <citation type="submission" date="2020-08" db="EMBL/GenBank/DDBJ databases">
        <title>Sequencing the genomes of 1000 actinobacteria strains.</title>
        <authorList>
            <person name="Klenk H.-P."/>
        </authorList>
    </citation>
    <scope>NUCLEOTIDE SEQUENCE [LARGE SCALE GENOMIC DNA]</scope>
    <source>
        <strain evidence="2 3">DSM 28238</strain>
    </source>
</reference>